<dbReference type="InterPro" id="IPR050194">
    <property type="entry name" value="Glycosyltransferase_grp1"/>
</dbReference>
<feature type="domain" description="Glycosyltransferase subfamily 4-like N-terminal" evidence="4">
    <location>
        <begin position="24"/>
        <end position="216"/>
    </location>
</feature>
<dbReference type="PANTHER" id="PTHR45947">
    <property type="entry name" value="SULFOQUINOVOSYL TRANSFERASE SQD2"/>
    <property type="match status" value="1"/>
</dbReference>
<accession>A0A1H1Q857</accession>
<evidence type="ECO:0000256" key="1">
    <source>
        <dbReference type="ARBA" id="ARBA00021292"/>
    </source>
</evidence>
<sequence>MSTVATRRGHVVLVTHHYAPERGAPQSRWNELARHFAAAGVTLSVLTPPPHYPTGQLQTDNPLQQPGMSHRGEHGERVVRVAYRPHSPRLVSRTIDQMVAAWSSVQRSRDISWPPPSVVIATVPGIPSMFAGAAIARRFKVPFVVEMRDAWPDLIQPSKILESRRPSRVKAYITALAHRSISRLQSRADLVVTTTESFAEILHERGVRKVAVVRNGTTWTEVSPPPTAGRPGIDRPLRAVYAGTIGRAQGLGTVVEAAALAAERGLLLEVRIVGAGADVPALRRQIQSLDAPVTLHDRVSREEMVDLYAWADTSIVSLRDWEPLKWTVPSKLYEVIASGNPVTAAAAGEAAEIVESLDAGVVVPPEDSEALAEAWLAWADAGVLPKPSTRALAWVEANAKPDQLAQQYLTALDEIGGL</sequence>
<organism evidence="5 6">
    <name type="scientific">Paraoerskovia marina</name>
    <dbReference type="NCBI Taxonomy" id="545619"/>
    <lineage>
        <taxon>Bacteria</taxon>
        <taxon>Bacillati</taxon>
        <taxon>Actinomycetota</taxon>
        <taxon>Actinomycetes</taxon>
        <taxon>Micrococcales</taxon>
        <taxon>Cellulomonadaceae</taxon>
        <taxon>Paraoerskovia</taxon>
    </lineage>
</organism>
<dbReference type="Pfam" id="PF13692">
    <property type="entry name" value="Glyco_trans_1_4"/>
    <property type="match status" value="1"/>
</dbReference>
<evidence type="ECO:0000259" key="4">
    <source>
        <dbReference type="Pfam" id="PF13579"/>
    </source>
</evidence>
<keyword evidence="6" id="KW-1185">Reference proteome</keyword>
<dbReference type="GO" id="GO:0016758">
    <property type="term" value="F:hexosyltransferase activity"/>
    <property type="evidence" value="ECO:0007669"/>
    <property type="project" value="TreeGrafter"/>
</dbReference>
<evidence type="ECO:0000313" key="5">
    <source>
        <dbReference type="EMBL" id="SDS19554.1"/>
    </source>
</evidence>
<dbReference type="Proteomes" id="UP000185663">
    <property type="component" value="Chromosome I"/>
</dbReference>
<dbReference type="RefSeq" id="WP_083371809.1">
    <property type="nucleotide sequence ID" value="NZ_LT629776.1"/>
</dbReference>
<reference evidence="5 6" key="1">
    <citation type="submission" date="2016-10" db="EMBL/GenBank/DDBJ databases">
        <authorList>
            <person name="de Groot N.N."/>
        </authorList>
    </citation>
    <scope>NUCLEOTIDE SEQUENCE [LARGE SCALE GENOMIC DNA]</scope>
    <source>
        <strain evidence="5 6">DSM 22126</strain>
    </source>
</reference>
<dbReference type="eggNOG" id="COG0438">
    <property type="taxonomic scope" value="Bacteria"/>
</dbReference>
<keyword evidence="2" id="KW-0328">Glycosyltransferase</keyword>
<dbReference type="OrthoDB" id="3180470at2"/>
<dbReference type="PANTHER" id="PTHR45947:SF3">
    <property type="entry name" value="SULFOQUINOVOSYL TRANSFERASE SQD2"/>
    <property type="match status" value="1"/>
</dbReference>
<dbReference type="Pfam" id="PF13579">
    <property type="entry name" value="Glyco_trans_4_4"/>
    <property type="match status" value="1"/>
</dbReference>
<keyword evidence="3 5" id="KW-0808">Transferase</keyword>
<proteinExistence type="predicted"/>
<dbReference type="Gene3D" id="3.40.50.2000">
    <property type="entry name" value="Glycogen Phosphorylase B"/>
    <property type="match status" value="2"/>
</dbReference>
<name>A0A1H1Q857_9CELL</name>
<gene>
    <name evidence="5" type="ORF">SAMN04489860_1012</name>
</gene>
<dbReference type="EMBL" id="LT629776">
    <property type="protein sequence ID" value="SDS19554.1"/>
    <property type="molecule type" value="Genomic_DNA"/>
</dbReference>
<protein>
    <recommendedName>
        <fullName evidence="1">D-inositol 3-phosphate glycosyltransferase</fullName>
    </recommendedName>
</protein>
<evidence type="ECO:0000256" key="3">
    <source>
        <dbReference type="ARBA" id="ARBA00022679"/>
    </source>
</evidence>
<evidence type="ECO:0000256" key="2">
    <source>
        <dbReference type="ARBA" id="ARBA00022676"/>
    </source>
</evidence>
<dbReference type="SUPFAM" id="SSF53756">
    <property type="entry name" value="UDP-Glycosyltransferase/glycogen phosphorylase"/>
    <property type="match status" value="1"/>
</dbReference>
<dbReference type="CDD" id="cd03794">
    <property type="entry name" value="GT4_WbuB-like"/>
    <property type="match status" value="1"/>
</dbReference>
<evidence type="ECO:0000313" key="6">
    <source>
        <dbReference type="Proteomes" id="UP000185663"/>
    </source>
</evidence>
<dbReference type="InterPro" id="IPR028098">
    <property type="entry name" value="Glyco_trans_4-like_N"/>
</dbReference>
<dbReference type="AlphaFoldDB" id="A0A1H1Q857"/>
<dbReference type="STRING" id="545619.SAMN04489860_1012"/>
<dbReference type="GO" id="GO:1901137">
    <property type="term" value="P:carbohydrate derivative biosynthetic process"/>
    <property type="evidence" value="ECO:0007669"/>
    <property type="project" value="UniProtKB-ARBA"/>
</dbReference>